<organism evidence="1">
    <name type="scientific">marine sediment metagenome</name>
    <dbReference type="NCBI Taxonomy" id="412755"/>
    <lineage>
        <taxon>unclassified sequences</taxon>
        <taxon>metagenomes</taxon>
        <taxon>ecological metagenomes</taxon>
    </lineage>
</organism>
<accession>X0YTK3</accession>
<protein>
    <submittedName>
        <fullName evidence="1">Uncharacterized protein</fullName>
    </submittedName>
</protein>
<dbReference type="AlphaFoldDB" id="X0YTK3"/>
<dbReference type="EMBL" id="BART01006213">
    <property type="protein sequence ID" value="GAG59575.1"/>
    <property type="molecule type" value="Genomic_DNA"/>
</dbReference>
<reference evidence="1" key="1">
    <citation type="journal article" date="2014" name="Front. Microbiol.">
        <title>High frequency of phylogenetically diverse reductive dehalogenase-homologous genes in deep subseafloor sedimentary metagenomes.</title>
        <authorList>
            <person name="Kawai M."/>
            <person name="Futagami T."/>
            <person name="Toyoda A."/>
            <person name="Takaki Y."/>
            <person name="Nishi S."/>
            <person name="Hori S."/>
            <person name="Arai W."/>
            <person name="Tsubouchi T."/>
            <person name="Morono Y."/>
            <person name="Uchiyama I."/>
            <person name="Ito T."/>
            <person name="Fujiyama A."/>
            <person name="Inagaki F."/>
            <person name="Takami H."/>
        </authorList>
    </citation>
    <scope>NUCLEOTIDE SEQUENCE</scope>
    <source>
        <strain evidence="1">Expedition CK06-06</strain>
    </source>
</reference>
<sequence>MKEVLERTRGNNTLIISEGNAFNESMLNFVVANQTPRFELNEEKLNMEGLLVNACGAIDDCKSCSKVTYNDGGEISRTPGVPYCDDELAEKESTAPVTVLGVTTEWQCN</sequence>
<gene>
    <name evidence="1" type="ORF">S01H4_14158</name>
</gene>
<comment type="caution">
    <text evidence="1">The sequence shown here is derived from an EMBL/GenBank/DDBJ whole genome shotgun (WGS) entry which is preliminary data.</text>
</comment>
<evidence type="ECO:0000313" key="1">
    <source>
        <dbReference type="EMBL" id="GAG59575.1"/>
    </source>
</evidence>
<name>X0YTK3_9ZZZZ</name>
<proteinExistence type="predicted"/>